<evidence type="ECO:0000256" key="1">
    <source>
        <dbReference type="SAM" id="SignalP"/>
    </source>
</evidence>
<sequence length="74" mass="8155">MKADKMVQLYFTFIMIPVFLISSSVTASKSACTTPLYSGALRLCVPTRGLITNNVLTRAARRNTSISCYVKFAD</sequence>
<gene>
    <name evidence="2" type="ORF">M441DRAFT_364649</name>
</gene>
<feature type="signal peptide" evidence="1">
    <location>
        <begin position="1"/>
        <end position="27"/>
    </location>
</feature>
<evidence type="ECO:0000313" key="2">
    <source>
        <dbReference type="EMBL" id="PTB43059.1"/>
    </source>
</evidence>
<name>A0A2T3ZE33_TRIA4</name>
<organism evidence="2 3">
    <name type="scientific">Trichoderma asperellum (strain ATCC 204424 / CBS 433.97 / NBRC 101777)</name>
    <dbReference type="NCBI Taxonomy" id="1042311"/>
    <lineage>
        <taxon>Eukaryota</taxon>
        <taxon>Fungi</taxon>
        <taxon>Dikarya</taxon>
        <taxon>Ascomycota</taxon>
        <taxon>Pezizomycotina</taxon>
        <taxon>Sordariomycetes</taxon>
        <taxon>Hypocreomycetidae</taxon>
        <taxon>Hypocreales</taxon>
        <taxon>Hypocreaceae</taxon>
        <taxon>Trichoderma</taxon>
    </lineage>
</organism>
<keyword evidence="3" id="KW-1185">Reference proteome</keyword>
<accession>A0A2T3ZE33</accession>
<proteinExistence type="predicted"/>
<dbReference type="EMBL" id="KZ679259">
    <property type="protein sequence ID" value="PTB43059.1"/>
    <property type="molecule type" value="Genomic_DNA"/>
</dbReference>
<keyword evidence="1" id="KW-0732">Signal</keyword>
<dbReference type="AlphaFoldDB" id="A0A2T3ZE33"/>
<evidence type="ECO:0008006" key="4">
    <source>
        <dbReference type="Google" id="ProtNLM"/>
    </source>
</evidence>
<reference evidence="2 3" key="1">
    <citation type="submission" date="2016-07" db="EMBL/GenBank/DDBJ databases">
        <title>Multiple horizontal gene transfer events from other fungi enriched the ability of initially mycotrophic Trichoderma (Ascomycota) to feed on dead plant biomass.</title>
        <authorList>
            <consortium name="DOE Joint Genome Institute"/>
            <person name="Aerts A."/>
            <person name="Atanasova L."/>
            <person name="Chenthamara K."/>
            <person name="Zhang J."/>
            <person name="Grujic M."/>
            <person name="Henrissat B."/>
            <person name="Kuo A."/>
            <person name="Salamov A."/>
            <person name="Lipzen A."/>
            <person name="Labutti K."/>
            <person name="Barry K."/>
            <person name="Miao Y."/>
            <person name="Rahimi M.J."/>
            <person name="Shen Q."/>
            <person name="Grigoriev I.V."/>
            <person name="Kubicek C.P."/>
            <person name="Druzhinina I.S."/>
        </authorList>
    </citation>
    <scope>NUCLEOTIDE SEQUENCE [LARGE SCALE GENOMIC DNA]</scope>
    <source>
        <strain evidence="2 3">CBS 433.97</strain>
    </source>
</reference>
<dbReference type="Proteomes" id="UP000240493">
    <property type="component" value="Unassembled WGS sequence"/>
</dbReference>
<protein>
    <recommendedName>
        <fullName evidence="4">Secreted protein</fullName>
    </recommendedName>
</protein>
<evidence type="ECO:0000313" key="3">
    <source>
        <dbReference type="Proteomes" id="UP000240493"/>
    </source>
</evidence>
<feature type="chain" id="PRO_5015579573" description="Secreted protein" evidence="1">
    <location>
        <begin position="28"/>
        <end position="74"/>
    </location>
</feature>